<feature type="transmembrane region" description="Helical" evidence="1">
    <location>
        <begin position="145"/>
        <end position="165"/>
    </location>
</feature>
<dbReference type="PANTHER" id="PTHR43471:SF10">
    <property type="entry name" value="SLL1107 PROTEIN"/>
    <property type="match status" value="1"/>
</dbReference>
<keyword evidence="1" id="KW-0472">Membrane</keyword>
<gene>
    <name evidence="2" type="ORF">Pmgp_01671</name>
</gene>
<keyword evidence="3" id="KW-1185">Reference proteome</keyword>
<feature type="transmembrane region" description="Helical" evidence="1">
    <location>
        <begin position="223"/>
        <end position="244"/>
    </location>
</feature>
<dbReference type="AlphaFoldDB" id="A0A4Y7RRI1"/>
<evidence type="ECO:0000313" key="2">
    <source>
        <dbReference type="EMBL" id="TEB11483.1"/>
    </source>
</evidence>
<keyword evidence="1" id="KW-1133">Transmembrane helix</keyword>
<reference evidence="2 3" key="1">
    <citation type="journal article" date="2018" name="Environ. Microbiol.">
        <title>Novel energy conservation strategies and behaviour of Pelotomaculum schinkii driving syntrophic propionate catabolism.</title>
        <authorList>
            <person name="Hidalgo-Ahumada C.A.P."/>
            <person name="Nobu M.K."/>
            <person name="Narihiro T."/>
            <person name="Tamaki H."/>
            <person name="Liu W.T."/>
            <person name="Kamagata Y."/>
            <person name="Stams A.J.M."/>
            <person name="Imachi H."/>
            <person name="Sousa D.Z."/>
        </authorList>
    </citation>
    <scope>NUCLEOTIDE SEQUENCE [LARGE SCALE GENOMIC DNA]</scope>
    <source>
        <strain evidence="2 3">MGP</strain>
    </source>
</reference>
<feature type="transmembrane region" description="Helical" evidence="1">
    <location>
        <begin position="111"/>
        <end position="133"/>
    </location>
</feature>
<sequence>MFTIAALTFKEMVRRRILLVTIVLAAAFLALYGMGVHYGYKDMGSSHYAGPMQALIAPMFLSLGLYFGSFIIAFLAVMAAVGSVSGEIENGVIYAVVPRPLRRLDIILGKFIGYGLMLSVFSSLFYVAVLLIVHYNTGLNAPVRAGAIVLFCLQPVILLAVTMFGTTFLSTLANGIGCFMLYAVGVVGGMLEQIGHLAHSQVLVNIGIVSSLVMPADAVYRKIVYALLSAPGISFSSMMMGPFGSASEPSVWMLVYTGLYIVFFLSMSIRIFSRRDI</sequence>
<proteinExistence type="predicted"/>
<evidence type="ECO:0000256" key="1">
    <source>
        <dbReference type="SAM" id="Phobius"/>
    </source>
</evidence>
<feature type="transmembrane region" description="Helical" evidence="1">
    <location>
        <begin position="250"/>
        <end position="272"/>
    </location>
</feature>
<feature type="transmembrane region" description="Helical" evidence="1">
    <location>
        <begin position="197"/>
        <end position="216"/>
    </location>
</feature>
<accession>A0A4Y7RRI1</accession>
<dbReference type="Proteomes" id="UP000297597">
    <property type="component" value="Unassembled WGS sequence"/>
</dbReference>
<dbReference type="PANTHER" id="PTHR43471">
    <property type="entry name" value="ABC TRANSPORTER PERMEASE"/>
    <property type="match status" value="1"/>
</dbReference>
<name>A0A4Y7RRI1_9FIRM</name>
<organism evidence="2 3">
    <name type="scientific">Pelotomaculum propionicicum</name>
    <dbReference type="NCBI Taxonomy" id="258475"/>
    <lineage>
        <taxon>Bacteria</taxon>
        <taxon>Bacillati</taxon>
        <taxon>Bacillota</taxon>
        <taxon>Clostridia</taxon>
        <taxon>Eubacteriales</taxon>
        <taxon>Desulfotomaculaceae</taxon>
        <taxon>Pelotomaculum</taxon>
    </lineage>
</organism>
<dbReference type="OrthoDB" id="5146022at2"/>
<dbReference type="EMBL" id="QFFZ01000014">
    <property type="protein sequence ID" value="TEB11483.1"/>
    <property type="molecule type" value="Genomic_DNA"/>
</dbReference>
<dbReference type="GO" id="GO:0140359">
    <property type="term" value="F:ABC-type transporter activity"/>
    <property type="evidence" value="ECO:0007669"/>
    <property type="project" value="InterPro"/>
</dbReference>
<dbReference type="RefSeq" id="WP_134213531.1">
    <property type="nucleotide sequence ID" value="NZ_QFFZ01000014.1"/>
</dbReference>
<comment type="caution">
    <text evidence="2">The sequence shown here is derived from an EMBL/GenBank/DDBJ whole genome shotgun (WGS) entry which is preliminary data.</text>
</comment>
<feature type="transmembrane region" description="Helical" evidence="1">
    <location>
        <begin position="17"/>
        <end position="40"/>
    </location>
</feature>
<dbReference type="GO" id="GO:0005886">
    <property type="term" value="C:plasma membrane"/>
    <property type="evidence" value="ECO:0007669"/>
    <property type="project" value="UniProtKB-SubCell"/>
</dbReference>
<protein>
    <recommendedName>
        <fullName evidence="4">ABC-2 family transporter protein</fullName>
    </recommendedName>
</protein>
<dbReference type="Pfam" id="PF12679">
    <property type="entry name" value="ABC2_membrane_2"/>
    <property type="match status" value="1"/>
</dbReference>
<evidence type="ECO:0008006" key="4">
    <source>
        <dbReference type="Google" id="ProtNLM"/>
    </source>
</evidence>
<feature type="transmembrane region" description="Helical" evidence="1">
    <location>
        <begin position="172"/>
        <end position="191"/>
    </location>
</feature>
<feature type="transmembrane region" description="Helical" evidence="1">
    <location>
        <begin position="60"/>
        <end position="81"/>
    </location>
</feature>
<evidence type="ECO:0000313" key="3">
    <source>
        <dbReference type="Proteomes" id="UP000297597"/>
    </source>
</evidence>
<keyword evidence="1" id="KW-0812">Transmembrane</keyword>